<name>A0A9W7FIH3_9STRA</name>
<dbReference type="Proteomes" id="UP001165122">
    <property type="component" value="Unassembled WGS sequence"/>
</dbReference>
<accession>A0A9W7FIH3</accession>
<organism evidence="1 2">
    <name type="scientific">Triparma laevis f. longispina</name>
    <dbReference type="NCBI Taxonomy" id="1714387"/>
    <lineage>
        <taxon>Eukaryota</taxon>
        <taxon>Sar</taxon>
        <taxon>Stramenopiles</taxon>
        <taxon>Ochrophyta</taxon>
        <taxon>Bolidophyceae</taxon>
        <taxon>Parmales</taxon>
        <taxon>Triparmaceae</taxon>
        <taxon>Triparma</taxon>
    </lineage>
</organism>
<proteinExistence type="predicted"/>
<evidence type="ECO:0000313" key="2">
    <source>
        <dbReference type="Proteomes" id="UP001165122"/>
    </source>
</evidence>
<sequence>MGSGLSTLPDTLDADAVKILAGDKFDQVVFDALPKGADGKITKEQFMTLAGAGTTDANLPGATPDAPAPVDGATTVTPVIECPMTELPTVVDAARLAGLTPLILDRSANHLLDTFHNYKADGMLDAKMWTLKLAKKEIPQEDALEGLRHKLSYSMARGQDLVISMQSACPSFSTTLNSETFPLEVFKESGKSLINDASASTIITDAHAKELGQGFKICQPDFKVQVTSHFGVDDLDDFLFGEGFGLEKVPRAWFQVINIKHGEGTELLD</sequence>
<evidence type="ECO:0000313" key="1">
    <source>
        <dbReference type="EMBL" id="GMI13059.1"/>
    </source>
</evidence>
<protein>
    <submittedName>
        <fullName evidence="1">Uncharacterized protein</fullName>
    </submittedName>
</protein>
<gene>
    <name evidence="1" type="ORF">TrLO_g3112</name>
</gene>
<dbReference type="AlphaFoldDB" id="A0A9W7FIH3"/>
<comment type="caution">
    <text evidence="1">The sequence shown here is derived from an EMBL/GenBank/DDBJ whole genome shotgun (WGS) entry which is preliminary data.</text>
</comment>
<dbReference type="OrthoDB" id="197045at2759"/>
<reference evidence="2" key="1">
    <citation type="journal article" date="2023" name="Commun. Biol.">
        <title>Genome analysis of Parmales, the sister group of diatoms, reveals the evolutionary specialization of diatoms from phago-mixotrophs to photoautotrophs.</title>
        <authorList>
            <person name="Ban H."/>
            <person name="Sato S."/>
            <person name="Yoshikawa S."/>
            <person name="Yamada K."/>
            <person name="Nakamura Y."/>
            <person name="Ichinomiya M."/>
            <person name="Sato N."/>
            <person name="Blanc-Mathieu R."/>
            <person name="Endo H."/>
            <person name="Kuwata A."/>
            <person name="Ogata H."/>
        </authorList>
    </citation>
    <scope>NUCLEOTIDE SEQUENCE [LARGE SCALE GENOMIC DNA]</scope>
    <source>
        <strain evidence="2">NIES 3700</strain>
    </source>
</reference>
<keyword evidence="2" id="KW-1185">Reference proteome</keyword>
<dbReference type="EMBL" id="BRXW01000185">
    <property type="protein sequence ID" value="GMI13059.1"/>
    <property type="molecule type" value="Genomic_DNA"/>
</dbReference>